<sequence length="308" mass="33224">MIAVQRGRVNGHEAMVGRQATAAWPPRTRPLLPVPLEHSASPGRGQVPKRPTPAAAAELASWPITVVGRDGDDAMMVVYRRPGNRVWLTWAPQLASWDRTGAPSQLRLAQFLAHADASTSALLTGDGPFAVELTVGLPDGTALDTDGRDLDNYLYPLAQHLGATRFAAVFGRKTRGRSWLATGPAVPDTKPATAPRFTARLTGSYVRPEWKRALRDLLIRDGVTPAPAGPLALHVTIGTGPARNWANLWKPLIDSLGPLLGEHPGRPFHPHDDRIVDLSLHHHIDAALGYDVQVGLRWAPLTATTVPS</sequence>
<feature type="region of interest" description="Disordered" evidence="1">
    <location>
        <begin position="26"/>
        <end position="54"/>
    </location>
</feature>
<keyword evidence="3" id="KW-1185">Reference proteome</keyword>
<evidence type="ECO:0000313" key="3">
    <source>
        <dbReference type="Proteomes" id="UP001230908"/>
    </source>
</evidence>
<evidence type="ECO:0008006" key="4">
    <source>
        <dbReference type="Google" id="ProtNLM"/>
    </source>
</evidence>
<feature type="compositionally biased region" description="Low complexity" evidence="1">
    <location>
        <begin position="26"/>
        <end position="36"/>
    </location>
</feature>
<organism evidence="2 3">
    <name type="scientific">Phytohabitans maris</name>
    <dbReference type="NCBI Taxonomy" id="3071409"/>
    <lineage>
        <taxon>Bacteria</taxon>
        <taxon>Bacillati</taxon>
        <taxon>Actinomycetota</taxon>
        <taxon>Actinomycetes</taxon>
        <taxon>Micromonosporales</taxon>
        <taxon>Micromonosporaceae</taxon>
    </lineage>
</organism>
<reference evidence="2 3" key="1">
    <citation type="submission" date="2023-08" db="EMBL/GenBank/DDBJ databases">
        <title>Phytohabitans sansha sp. nov., isolated from marine sediment.</title>
        <authorList>
            <person name="Zhao Y."/>
            <person name="Yi K."/>
        </authorList>
    </citation>
    <scope>NUCLEOTIDE SEQUENCE [LARGE SCALE GENOMIC DNA]</scope>
    <source>
        <strain evidence="2 3">ZYX-F-186</strain>
    </source>
</reference>
<proteinExistence type="predicted"/>
<accession>A0ABU0ZMJ3</accession>
<protein>
    <recommendedName>
        <fullName evidence="4">Barstar (barnase inhibitor) domain-containing protein</fullName>
    </recommendedName>
</protein>
<evidence type="ECO:0000256" key="1">
    <source>
        <dbReference type="SAM" id="MobiDB-lite"/>
    </source>
</evidence>
<dbReference type="Proteomes" id="UP001230908">
    <property type="component" value="Unassembled WGS sequence"/>
</dbReference>
<gene>
    <name evidence="2" type="ORF">RB614_24245</name>
</gene>
<name>A0ABU0ZMJ3_9ACTN</name>
<comment type="caution">
    <text evidence="2">The sequence shown here is derived from an EMBL/GenBank/DDBJ whole genome shotgun (WGS) entry which is preliminary data.</text>
</comment>
<dbReference type="EMBL" id="JAVHUY010000023">
    <property type="protein sequence ID" value="MDQ7907637.1"/>
    <property type="molecule type" value="Genomic_DNA"/>
</dbReference>
<evidence type="ECO:0000313" key="2">
    <source>
        <dbReference type="EMBL" id="MDQ7907637.1"/>
    </source>
</evidence>